<organism evidence="2">
    <name type="scientific">uncultured Rubrobacteraceae bacterium</name>
    <dbReference type="NCBI Taxonomy" id="349277"/>
    <lineage>
        <taxon>Bacteria</taxon>
        <taxon>Bacillati</taxon>
        <taxon>Actinomycetota</taxon>
        <taxon>Rubrobacteria</taxon>
        <taxon>Rubrobacterales</taxon>
        <taxon>Rubrobacteraceae</taxon>
        <taxon>environmental samples</taxon>
    </lineage>
</organism>
<reference evidence="2" key="1">
    <citation type="submission" date="2020-02" db="EMBL/GenBank/DDBJ databases">
        <authorList>
            <person name="Meier V. D."/>
        </authorList>
    </citation>
    <scope>NUCLEOTIDE SEQUENCE</scope>
    <source>
        <strain evidence="2">AVDCRST_MAG01</strain>
    </source>
</reference>
<sequence>ASKRELPLPGGAKDRDPVPGPDRTPRGGSSAQ</sequence>
<name>A0A6J4NQB1_9ACTN</name>
<evidence type="ECO:0000256" key="1">
    <source>
        <dbReference type="SAM" id="MobiDB-lite"/>
    </source>
</evidence>
<dbReference type="AlphaFoldDB" id="A0A6J4NQB1"/>
<feature type="compositionally biased region" description="Basic and acidic residues" evidence="1">
    <location>
        <begin position="1"/>
        <end position="17"/>
    </location>
</feature>
<evidence type="ECO:0000313" key="2">
    <source>
        <dbReference type="EMBL" id="CAA9389519.1"/>
    </source>
</evidence>
<feature type="non-terminal residue" evidence="2">
    <location>
        <position position="1"/>
    </location>
</feature>
<feature type="region of interest" description="Disordered" evidence="1">
    <location>
        <begin position="1"/>
        <end position="32"/>
    </location>
</feature>
<proteinExistence type="predicted"/>
<accession>A0A6J4NQB1</accession>
<dbReference type="EMBL" id="CADCUW010000065">
    <property type="protein sequence ID" value="CAA9389519.1"/>
    <property type="molecule type" value="Genomic_DNA"/>
</dbReference>
<protein>
    <submittedName>
        <fullName evidence="2">Uncharacterized protein</fullName>
    </submittedName>
</protein>
<gene>
    <name evidence="2" type="ORF">AVDCRST_MAG01-01-429</name>
</gene>
<feature type="non-terminal residue" evidence="2">
    <location>
        <position position="32"/>
    </location>
</feature>